<reference evidence="1" key="1">
    <citation type="submission" date="2023-04" db="EMBL/GenBank/DDBJ databases">
        <title>Comparative genomic analysis of Cohnella hashimotonis sp. nov., isolated from the International Space Station.</title>
        <authorList>
            <person name="Venkateswaran K."/>
            <person name="Simpson A."/>
        </authorList>
    </citation>
    <scope>NUCLEOTIDE SEQUENCE</scope>
    <source>
        <strain evidence="1">F6_2S_P_1</strain>
    </source>
</reference>
<sequence length="69" mass="7980">MCTKLCTCEWRELADSYSATFVPLQHLFDEACRRAAREHWLWDGIHPTAAGHELIARQWLKTVTLPGLQ</sequence>
<evidence type="ECO:0000313" key="1">
    <source>
        <dbReference type="EMBL" id="MDI4648754.1"/>
    </source>
</evidence>
<dbReference type="Gene3D" id="3.40.50.1110">
    <property type="entry name" value="SGNH hydrolase"/>
    <property type="match status" value="1"/>
</dbReference>
<dbReference type="InterPro" id="IPR036514">
    <property type="entry name" value="SGNH_hydro_sf"/>
</dbReference>
<accession>A0ABT6TPH8</accession>
<dbReference type="Proteomes" id="UP001161691">
    <property type="component" value="Unassembled WGS sequence"/>
</dbReference>
<gene>
    <name evidence="1" type="ORF">KB449_27635</name>
</gene>
<dbReference type="EMBL" id="JAGRPV010000001">
    <property type="protein sequence ID" value="MDI4648754.1"/>
    <property type="molecule type" value="Genomic_DNA"/>
</dbReference>
<evidence type="ECO:0008006" key="3">
    <source>
        <dbReference type="Google" id="ProtNLM"/>
    </source>
</evidence>
<dbReference type="SUPFAM" id="SSF52266">
    <property type="entry name" value="SGNH hydrolase"/>
    <property type="match status" value="1"/>
</dbReference>
<organism evidence="1 2">
    <name type="scientific">Cohnella hashimotonis</name>
    <dbReference type="NCBI Taxonomy" id="2826895"/>
    <lineage>
        <taxon>Bacteria</taxon>
        <taxon>Bacillati</taxon>
        <taxon>Bacillota</taxon>
        <taxon>Bacilli</taxon>
        <taxon>Bacillales</taxon>
        <taxon>Paenibacillaceae</taxon>
        <taxon>Cohnella</taxon>
    </lineage>
</organism>
<keyword evidence="2" id="KW-1185">Reference proteome</keyword>
<proteinExistence type="predicted"/>
<protein>
    <recommendedName>
        <fullName evidence="3">SGNH hydrolase-type esterase domain-containing protein</fullName>
    </recommendedName>
</protein>
<evidence type="ECO:0000313" key="2">
    <source>
        <dbReference type="Proteomes" id="UP001161691"/>
    </source>
</evidence>
<name>A0ABT6TPH8_9BACL</name>
<dbReference type="RefSeq" id="WP_282911448.1">
    <property type="nucleotide sequence ID" value="NZ_JAGRPV010000001.1"/>
</dbReference>
<comment type="caution">
    <text evidence="1">The sequence shown here is derived from an EMBL/GenBank/DDBJ whole genome shotgun (WGS) entry which is preliminary data.</text>
</comment>